<organism evidence="2 3">
    <name type="scientific">Mesorhabditis belari</name>
    <dbReference type="NCBI Taxonomy" id="2138241"/>
    <lineage>
        <taxon>Eukaryota</taxon>
        <taxon>Metazoa</taxon>
        <taxon>Ecdysozoa</taxon>
        <taxon>Nematoda</taxon>
        <taxon>Chromadorea</taxon>
        <taxon>Rhabditida</taxon>
        <taxon>Rhabditina</taxon>
        <taxon>Rhabditomorpha</taxon>
        <taxon>Rhabditoidea</taxon>
        <taxon>Rhabditidae</taxon>
        <taxon>Mesorhabditinae</taxon>
        <taxon>Mesorhabditis</taxon>
    </lineage>
</organism>
<keyword evidence="2" id="KW-1185">Reference proteome</keyword>
<feature type="transmembrane region" description="Helical" evidence="1">
    <location>
        <begin position="49"/>
        <end position="70"/>
    </location>
</feature>
<evidence type="ECO:0000313" key="2">
    <source>
        <dbReference type="Proteomes" id="UP000887575"/>
    </source>
</evidence>
<evidence type="ECO:0000313" key="3">
    <source>
        <dbReference type="WBParaSite" id="MBELARI_LOCUS17504"/>
    </source>
</evidence>
<reference evidence="3" key="1">
    <citation type="submission" date="2024-02" db="UniProtKB">
        <authorList>
            <consortium name="WormBaseParasite"/>
        </authorList>
    </citation>
    <scope>IDENTIFICATION</scope>
</reference>
<dbReference type="WBParaSite" id="MBELARI_LOCUS17504">
    <property type="protein sequence ID" value="MBELARI_LOCUS17504"/>
    <property type="gene ID" value="MBELARI_LOCUS17504"/>
</dbReference>
<name>A0AAF3EV90_9BILA</name>
<keyword evidence="1" id="KW-1133">Transmembrane helix</keyword>
<protein>
    <submittedName>
        <fullName evidence="3">MARVEL domain-containing protein</fullName>
    </submittedName>
</protein>
<dbReference type="Proteomes" id="UP000887575">
    <property type="component" value="Unassembled WGS sequence"/>
</dbReference>
<accession>A0AAF3EV90</accession>
<evidence type="ECO:0000256" key="1">
    <source>
        <dbReference type="SAM" id="Phobius"/>
    </source>
</evidence>
<keyword evidence="1" id="KW-0472">Membrane</keyword>
<proteinExistence type="predicted"/>
<dbReference type="AlphaFoldDB" id="A0AAF3EV90"/>
<keyword evidence="1" id="KW-0812">Transmembrane</keyword>
<feature type="transmembrane region" description="Helical" evidence="1">
    <location>
        <begin position="20"/>
        <end position="37"/>
    </location>
</feature>
<sequence>MGDVRLNTGYIQSQRGLVKIFQIVFGFIVCCMLCAAWHGGRSCFAEFRVSFVSALCFVVTTINVVLFIMNFLNMGPTKLERIYSLVVSVFFFVGAILILWFIIDAYSSKVLLIFVFLFLLIQIGLYVYDLKLLHAQIGAK</sequence>
<feature type="transmembrane region" description="Helical" evidence="1">
    <location>
        <begin position="82"/>
        <end position="103"/>
    </location>
</feature>
<feature type="transmembrane region" description="Helical" evidence="1">
    <location>
        <begin position="110"/>
        <end position="128"/>
    </location>
</feature>